<feature type="domain" description="DUF218" evidence="1">
    <location>
        <begin position="1"/>
        <end position="92"/>
    </location>
</feature>
<dbReference type="Proteomes" id="UP000254259">
    <property type="component" value="Chromosome CBM2636"/>
</dbReference>
<dbReference type="GO" id="GO:0043164">
    <property type="term" value="P:Gram-negative-bacterium-type cell wall biogenesis"/>
    <property type="evidence" value="ECO:0007669"/>
    <property type="project" value="TreeGrafter"/>
</dbReference>
<dbReference type="Gene3D" id="3.40.50.620">
    <property type="entry name" value="HUPs"/>
    <property type="match status" value="1"/>
</dbReference>
<dbReference type="PANTHER" id="PTHR30336">
    <property type="entry name" value="INNER MEMBRANE PROTEIN, PROBABLE PERMEASE"/>
    <property type="match status" value="1"/>
</dbReference>
<proteinExistence type="predicted"/>
<protein>
    <submittedName>
        <fullName evidence="2">Integral membrane protein</fullName>
    </submittedName>
</protein>
<evidence type="ECO:0000313" key="2">
    <source>
        <dbReference type="EMBL" id="SPD63016.1"/>
    </source>
</evidence>
<dbReference type="InterPro" id="IPR003848">
    <property type="entry name" value="DUF218"/>
</dbReference>
<accession>A0A9Q7XM64</accession>
<dbReference type="CDD" id="cd06259">
    <property type="entry name" value="YdcF-like"/>
    <property type="match status" value="1"/>
</dbReference>
<dbReference type="EMBL" id="LT984813">
    <property type="protein sequence ID" value="SPD63016.1"/>
    <property type="molecule type" value="Genomic_DNA"/>
</dbReference>
<dbReference type="GO" id="GO:0000270">
    <property type="term" value="P:peptidoglycan metabolic process"/>
    <property type="evidence" value="ECO:0007669"/>
    <property type="project" value="TreeGrafter"/>
</dbReference>
<evidence type="ECO:0000313" key="3">
    <source>
        <dbReference type="Proteomes" id="UP000254259"/>
    </source>
</evidence>
<dbReference type="PANTHER" id="PTHR30336:SF4">
    <property type="entry name" value="ENVELOPE BIOGENESIS FACTOR ELYC"/>
    <property type="match status" value="1"/>
</dbReference>
<dbReference type="GO" id="GO:0005886">
    <property type="term" value="C:plasma membrane"/>
    <property type="evidence" value="ECO:0007669"/>
    <property type="project" value="TreeGrafter"/>
</dbReference>
<organism evidence="2 3">
    <name type="scientific">Cupriavidus taiwanensis</name>
    <dbReference type="NCBI Taxonomy" id="164546"/>
    <lineage>
        <taxon>Bacteria</taxon>
        <taxon>Pseudomonadati</taxon>
        <taxon>Pseudomonadota</taxon>
        <taxon>Betaproteobacteria</taxon>
        <taxon>Burkholderiales</taxon>
        <taxon>Burkholderiaceae</taxon>
        <taxon>Cupriavidus</taxon>
    </lineage>
</organism>
<gene>
    <name evidence="2" type="ORF">CBM2636_10032</name>
</gene>
<name>A0A9Q7XM64_9BURK</name>
<dbReference type="InterPro" id="IPR014729">
    <property type="entry name" value="Rossmann-like_a/b/a_fold"/>
</dbReference>
<dbReference type="InterPro" id="IPR051599">
    <property type="entry name" value="Cell_Envelope_Assoc"/>
</dbReference>
<dbReference type="Pfam" id="PF02698">
    <property type="entry name" value="DUF218"/>
    <property type="match status" value="1"/>
</dbReference>
<dbReference type="AlphaFoldDB" id="A0A9Q7XM64"/>
<sequence length="103" mass="11612">MADYLIAHGLAPNRLILEDQSTSTEENLRFSRRLLEQQGANAAADPLILVTSDFHLMRAMRIARKVGFGAVVGAAVETPAYLRYNAWLREYFAVISGWVLREF</sequence>
<evidence type="ECO:0000259" key="1">
    <source>
        <dbReference type="Pfam" id="PF02698"/>
    </source>
</evidence>
<reference evidence="2 3" key="1">
    <citation type="submission" date="2018-01" db="EMBL/GenBank/DDBJ databases">
        <authorList>
            <person name="Clerissi C."/>
        </authorList>
    </citation>
    <scope>NUCLEOTIDE SEQUENCE [LARGE SCALE GENOMIC DNA]</scope>
    <source>
        <strain evidence="2">Cupriavidus taiwanensis SWF 66322</strain>
    </source>
</reference>